<name>A0AAJ6B6L4_9SPHI</name>
<dbReference type="Proteomes" id="UP001214530">
    <property type="component" value="Chromosome"/>
</dbReference>
<gene>
    <name evidence="1" type="ORF">P0Y49_21400</name>
</gene>
<reference evidence="1" key="1">
    <citation type="submission" date="2023-03" db="EMBL/GenBank/DDBJ databases">
        <title>Andean soil-derived lignocellulolytic bacterial consortium as a source of novel taxa and putative plastic-active enzymes.</title>
        <authorList>
            <person name="Diaz-Garcia L."/>
            <person name="Chuvochina M."/>
            <person name="Feuerriegel G."/>
            <person name="Bunk B."/>
            <person name="Sproer C."/>
            <person name="Streit W.R."/>
            <person name="Rodriguez L.M."/>
            <person name="Overmann J."/>
            <person name="Jimenez D.J."/>
        </authorList>
    </citation>
    <scope>NUCLEOTIDE SEQUENCE</scope>
    <source>
        <strain evidence="1">MAG 3858</strain>
    </source>
</reference>
<evidence type="ECO:0000313" key="2">
    <source>
        <dbReference type="Proteomes" id="UP001214530"/>
    </source>
</evidence>
<sequence length="241" mass="28196">MKKYLLFIFITSVYIESFAQNNGQDSILRSIALTKAINFYTSQIDIQRGLNNGLEYDSYLPNIKGSPNFNNESGWNKGDVIYNGIKYKNIPLKYDLVKDLVVVLDTNTNLPFTLINDKVCEFWLLDHHFIFLKGGNDKLNVNGFYDLLSNGNIIFYVKRTKGIRTLSSTFSIEKEFHERLFYLIEKENTRRFITSKSDFLALFKEKKSIIKGYLKANKIDYNVNQELYMKKAIIYYETLNK</sequence>
<protein>
    <submittedName>
        <fullName evidence="1">Uncharacterized protein</fullName>
    </submittedName>
</protein>
<evidence type="ECO:0000313" key="1">
    <source>
        <dbReference type="EMBL" id="WEK19335.1"/>
    </source>
</evidence>
<dbReference type="EMBL" id="CP119313">
    <property type="protein sequence ID" value="WEK19335.1"/>
    <property type="molecule type" value="Genomic_DNA"/>
</dbReference>
<dbReference type="AlphaFoldDB" id="A0AAJ6B6L4"/>
<accession>A0AAJ6B6L4</accession>
<organism evidence="1 2">
    <name type="scientific">Candidatus Pedobacter colombiensis</name>
    <dbReference type="NCBI Taxonomy" id="3121371"/>
    <lineage>
        <taxon>Bacteria</taxon>
        <taxon>Pseudomonadati</taxon>
        <taxon>Bacteroidota</taxon>
        <taxon>Sphingobacteriia</taxon>
        <taxon>Sphingobacteriales</taxon>
        <taxon>Sphingobacteriaceae</taxon>
        <taxon>Pedobacter</taxon>
    </lineage>
</organism>
<proteinExistence type="predicted"/>